<dbReference type="AlphaFoldDB" id="A0A9X8MSG4"/>
<evidence type="ECO:0000256" key="2">
    <source>
        <dbReference type="ARBA" id="ARBA00023125"/>
    </source>
</evidence>
<dbReference type="InterPro" id="IPR000524">
    <property type="entry name" value="Tscrpt_reg_HTH_GntR"/>
</dbReference>
<comment type="caution">
    <text evidence="6">The sequence shown here is derived from an EMBL/GenBank/DDBJ whole genome shotgun (WGS) entry which is preliminary data.</text>
</comment>
<gene>
    <name evidence="6" type="ORF">SAMN05216268_105283</name>
</gene>
<keyword evidence="3" id="KW-0804">Transcription</keyword>
<feature type="region of interest" description="Disordered" evidence="4">
    <location>
        <begin position="84"/>
        <end position="104"/>
    </location>
</feature>
<dbReference type="InterPro" id="IPR036388">
    <property type="entry name" value="WH-like_DNA-bd_sf"/>
</dbReference>
<organism evidence="6 7">
    <name type="scientific">Streptomyces yunnanensis</name>
    <dbReference type="NCBI Taxonomy" id="156453"/>
    <lineage>
        <taxon>Bacteria</taxon>
        <taxon>Bacillati</taxon>
        <taxon>Actinomycetota</taxon>
        <taxon>Actinomycetes</taxon>
        <taxon>Kitasatosporales</taxon>
        <taxon>Streptomycetaceae</taxon>
        <taxon>Streptomyces</taxon>
    </lineage>
</organism>
<evidence type="ECO:0000256" key="4">
    <source>
        <dbReference type="SAM" id="MobiDB-lite"/>
    </source>
</evidence>
<dbReference type="PROSITE" id="PS50949">
    <property type="entry name" value="HTH_GNTR"/>
    <property type="match status" value="1"/>
</dbReference>
<dbReference type="Gene3D" id="1.10.10.10">
    <property type="entry name" value="Winged helix-like DNA-binding domain superfamily/Winged helix DNA-binding domain"/>
    <property type="match status" value="1"/>
</dbReference>
<dbReference type="Proteomes" id="UP000184388">
    <property type="component" value="Unassembled WGS sequence"/>
</dbReference>
<dbReference type="PANTHER" id="PTHR44846">
    <property type="entry name" value="MANNOSYL-D-GLYCERATE TRANSPORT/METABOLISM SYSTEM REPRESSOR MNGR-RELATED"/>
    <property type="match status" value="1"/>
</dbReference>
<dbReference type="CDD" id="cd07377">
    <property type="entry name" value="WHTH_GntR"/>
    <property type="match status" value="1"/>
</dbReference>
<proteinExistence type="predicted"/>
<dbReference type="GO" id="GO:0045892">
    <property type="term" value="P:negative regulation of DNA-templated transcription"/>
    <property type="evidence" value="ECO:0007669"/>
    <property type="project" value="TreeGrafter"/>
</dbReference>
<evidence type="ECO:0000313" key="7">
    <source>
        <dbReference type="Proteomes" id="UP000184388"/>
    </source>
</evidence>
<evidence type="ECO:0000256" key="1">
    <source>
        <dbReference type="ARBA" id="ARBA00023015"/>
    </source>
</evidence>
<evidence type="ECO:0000313" key="6">
    <source>
        <dbReference type="EMBL" id="SHL62263.1"/>
    </source>
</evidence>
<protein>
    <submittedName>
        <fullName evidence="6">GntR family transcriptional regulator</fullName>
    </submittedName>
</protein>
<dbReference type="RefSeq" id="WP_073444371.1">
    <property type="nucleotide sequence ID" value="NZ_FRBK01000005.1"/>
</dbReference>
<name>A0A9X8MSG4_9ACTN</name>
<dbReference type="PANTHER" id="PTHR44846:SF17">
    <property type="entry name" value="GNTR-FAMILY TRANSCRIPTIONAL REGULATOR"/>
    <property type="match status" value="1"/>
</dbReference>
<dbReference type="GO" id="GO:0003700">
    <property type="term" value="F:DNA-binding transcription factor activity"/>
    <property type="evidence" value="ECO:0007669"/>
    <property type="project" value="InterPro"/>
</dbReference>
<dbReference type="SMART" id="SM00345">
    <property type="entry name" value="HTH_GNTR"/>
    <property type="match status" value="1"/>
</dbReference>
<feature type="domain" description="HTH gntR-type" evidence="5">
    <location>
        <begin position="19"/>
        <end position="87"/>
    </location>
</feature>
<dbReference type="SUPFAM" id="SSF46785">
    <property type="entry name" value="Winged helix' DNA-binding domain"/>
    <property type="match status" value="1"/>
</dbReference>
<dbReference type="InterPro" id="IPR036390">
    <property type="entry name" value="WH_DNA-bd_sf"/>
</dbReference>
<dbReference type="EMBL" id="FRBK01000005">
    <property type="protein sequence ID" value="SHL62263.1"/>
    <property type="molecule type" value="Genomic_DNA"/>
</dbReference>
<keyword evidence="2" id="KW-0238">DNA-binding</keyword>
<keyword evidence="1" id="KW-0805">Transcription regulation</keyword>
<accession>A0A9X8MSG4</accession>
<sequence>MGTDNKSTARRRDVVTREDPPYRAVADELRRQIRAGRFKPGERVPSSRQLEKDYVIANMTARSALRVLADEGLIYNVTGRGNFVSDPLPAEPSADEQTEGQPAKLHSAEYRELSKRLDELNAQIEGMRDIFQRLAAFTQPQK</sequence>
<dbReference type="InterPro" id="IPR050679">
    <property type="entry name" value="Bact_HTH_transcr_reg"/>
</dbReference>
<dbReference type="Pfam" id="PF00392">
    <property type="entry name" value="GntR"/>
    <property type="match status" value="1"/>
</dbReference>
<dbReference type="GO" id="GO:0003677">
    <property type="term" value="F:DNA binding"/>
    <property type="evidence" value="ECO:0007669"/>
    <property type="project" value="UniProtKB-KW"/>
</dbReference>
<evidence type="ECO:0000256" key="3">
    <source>
        <dbReference type="ARBA" id="ARBA00023163"/>
    </source>
</evidence>
<evidence type="ECO:0000259" key="5">
    <source>
        <dbReference type="PROSITE" id="PS50949"/>
    </source>
</evidence>
<reference evidence="7" key="1">
    <citation type="submission" date="2016-11" db="EMBL/GenBank/DDBJ databases">
        <authorList>
            <person name="Jaros S."/>
            <person name="Januszkiewicz K."/>
            <person name="Wedrychowicz H."/>
        </authorList>
    </citation>
    <scope>NUCLEOTIDE SEQUENCE [LARGE SCALE GENOMIC DNA]</scope>
    <source>
        <strain evidence="7">CGMCC 4.3555</strain>
    </source>
</reference>